<feature type="domain" description="EAL" evidence="1">
    <location>
        <begin position="1"/>
        <end position="111"/>
    </location>
</feature>
<dbReference type="AlphaFoldDB" id="A0A645HU54"/>
<dbReference type="Pfam" id="PF00563">
    <property type="entry name" value="EAL"/>
    <property type="match status" value="1"/>
</dbReference>
<dbReference type="PROSITE" id="PS50883">
    <property type="entry name" value="EAL"/>
    <property type="match status" value="1"/>
</dbReference>
<dbReference type="GO" id="GO:0071111">
    <property type="term" value="F:cyclic-guanylate-specific phosphodiesterase activity"/>
    <property type="evidence" value="ECO:0007669"/>
    <property type="project" value="UniProtKB-EC"/>
</dbReference>
<dbReference type="Gene3D" id="3.20.20.450">
    <property type="entry name" value="EAL domain"/>
    <property type="match status" value="1"/>
</dbReference>
<sequence length="116" mass="12996">MVGLHEKGYRVSLDDFGSGYSSLKALSPMIFDEIKFDRAFLKTDITKKEATLLLQLIKLVKSLNTAVVCEGVETAENVALLDQSQCDIFQGYFYHKPFPIEELESVYLSQQAAPSL</sequence>
<comment type="caution">
    <text evidence="2">The sequence shown here is derived from an EMBL/GenBank/DDBJ whole genome shotgun (WGS) entry which is preliminary data.</text>
</comment>
<protein>
    <submittedName>
        <fullName evidence="2">Oxygen sensor protein DosP</fullName>
        <ecNumber evidence="2">3.1.4.52</ecNumber>
    </submittedName>
</protein>
<evidence type="ECO:0000313" key="2">
    <source>
        <dbReference type="EMBL" id="MPN42581.1"/>
    </source>
</evidence>
<dbReference type="PANTHER" id="PTHR33121">
    <property type="entry name" value="CYCLIC DI-GMP PHOSPHODIESTERASE PDEF"/>
    <property type="match status" value="1"/>
</dbReference>
<gene>
    <name evidence="2" type="primary">dosP_4</name>
    <name evidence="2" type="ORF">SDC9_190138</name>
</gene>
<keyword evidence="2" id="KW-0378">Hydrolase</keyword>
<dbReference type="CDD" id="cd01948">
    <property type="entry name" value="EAL"/>
    <property type="match status" value="1"/>
</dbReference>
<organism evidence="2">
    <name type="scientific">bioreactor metagenome</name>
    <dbReference type="NCBI Taxonomy" id="1076179"/>
    <lineage>
        <taxon>unclassified sequences</taxon>
        <taxon>metagenomes</taxon>
        <taxon>ecological metagenomes</taxon>
    </lineage>
</organism>
<dbReference type="InterPro" id="IPR035919">
    <property type="entry name" value="EAL_sf"/>
</dbReference>
<dbReference type="EMBL" id="VSSQ01100414">
    <property type="protein sequence ID" value="MPN42581.1"/>
    <property type="molecule type" value="Genomic_DNA"/>
</dbReference>
<dbReference type="EC" id="3.1.4.52" evidence="2"/>
<accession>A0A645HU54</accession>
<dbReference type="InterPro" id="IPR050706">
    <property type="entry name" value="Cyclic-di-GMP_PDE-like"/>
</dbReference>
<name>A0A645HU54_9ZZZZ</name>
<evidence type="ECO:0000259" key="1">
    <source>
        <dbReference type="PROSITE" id="PS50883"/>
    </source>
</evidence>
<proteinExistence type="predicted"/>
<reference evidence="2" key="1">
    <citation type="submission" date="2019-08" db="EMBL/GenBank/DDBJ databases">
        <authorList>
            <person name="Kucharzyk K."/>
            <person name="Murdoch R.W."/>
            <person name="Higgins S."/>
            <person name="Loffler F."/>
        </authorList>
    </citation>
    <scope>NUCLEOTIDE SEQUENCE</scope>
</reference>
<dbReference type="InterPro" id="IPR001633">
    <property type="entry name" value="EAL_dom"/>
</dbReference>
<dbReference type="SUPFAM" id="SSF141868">
    <property type="entry name" value="EAL domain-like"/>
    <property type="match status" value="1"/>
</dbReference>
<dbReference type="PANTHER" id="PTHR33121:SF71">
    <property type="entry name" value="OXYGEN SENSOR PROTEIN DOSP"/>
    <property type="match status" value="1"/>
</dbReference>